<reference evidence="2" key="1">
    <citation type="journal article" date="2014" name="Proc. Natl. Acad. Sci. U.S.A.">
        <title>Extensive sampling of basidiomycete genomes demonstrates inadequacy of the white-rot/brown-rot paradigm for wood decay fungi.</title>
        <authorList>
            <person name="Riley R."/>
            <person name="Salamov A.A."/>
            <person name="Brown D.W."/>
            <person name="Nagy L.G."/>
            <person name="Floudas D."/>
            <person name="Held B.W."/>
            <person name="Levasseur A."/>
            <person name="Lombard V."/>
            <person name="Morin E."/>
            <person name="Otillar R."/>
            <person name="Lindquist E.A."/>
            <person name="Sun H."/>
            <person name="LaButti K.M."/>
            <person name="Schmutz J."/>
            <person name="Jabbour D."/>
            <person name="Luo H."/>
            <person name="Baker S.E."/>
            <person name="Pisabarro A.G."/>
            <person name="Walton J.D."/>
            <person name="Blanchette R.A."/>
            <person name="Henrissat B."/>
            <person name="Martin F."/>
            <person name="Cullen D."/>
            <person name="Hibbett D.S."/>
            <person name="Grigoriev I.V."/>
        </authorList>
    </citation>
    <scope>NUCLEOTIDE SEQUENCE [LARGE SCALE GENOMIC DNA]</scope>
    <source>
        <strain evidence="2">CBS 339.88</strain>
    </source>
</reference>
<evidence type="ECO:0000313" key="1">
    <source>
        <dbReference type="EMBL" id="KDR69958.1"/>
    </source>
</evidence>
<proteinExistence type="predicted"/>
<dbReference type="Proteomes" id="UP000027222">
    <property type="component" value="Unassembled WGS sequence"/>
</dbReference>
<accession>A0A067STA3</accession>
<dbReference type="EMBL" id="KL142399">
    <property type="protein sequence ID" value="KDR69958.1"/>
    <property type="molecule type" value="Genomic_DNA"/>
</dbReference>
<organism evidence="1 2">
    <name type="scientific">Galerina marginata (strain CBS 339.88)</name>
    <dbReference type="NCBI Taxonomy" id="685588"/>
    <lineage>
        <taxon>Eukaryota</taxon>
        <taxon>Fungi</taxon>
        <taxon>Dikarya</taxon>
        <taxon>Basidiomycota</taxon>
        <taxon>Agaricomycotina</taxon>
        <taxon>Agaricomycetes</taxon>
        <taxon>Agaricomycetidae</taxon>
        <taxon>Agaricales</taxon>
        <taxon>Agaricineae</taxon>
        <taxon>Strophariaceae</taxon>
        <taxon>Galerina</taxon>
    </lineage>
</organism>
<dbReference type="AlphaFoldDB" id="A0A067STA3"/>
<dbReference type="HOGENOM" id="CLU_1610865_0_0_1"/>
<keyword evidence="2" id="KW-1185">Reference proteome</keyword>
<protein>
    <submittedName>
        <fullName evidence="1">Uncharacterized protein</fullName>
    </submittedName>
</protein>
<name>A0A067STA3_GALM3</name>
<evidence type="ECO:0000313" key="2">
    <source>
        <dbReference type="Proteomes" id="UP000027222"/>
    </source>
</evidence>
<gene>
    <name evidence="1" type="ORF">GALMADRAFT_898968</name>
</gene>
<sequence length="165" mass="19083">MADNATSAFVSNFHLAPDQYPNQHTFRSLSRIMGVRAIGSPKNCQNDPRDWFCPTQLSLLTAVDKRVFELAPLLCSAPAIRNRFRFIAALFKDFPMIDSRDLVYSFRSFAFDILKRVLHDVHNPFTRGCQNTSLHGDLPCLRISSLSIYRTIERMERRNYYVVPH</sequence>